<keyword evidence="8" id="KW-0645">Protease</keyword>
<dbReference type="GO" id="GO:0006508">
    <property type="term" value="P:proteolysis"/>
    <property type="evidence" value="ECO:0007669"/>
    <property type="project" value="UniProtKB-KW"/>
</dbReference>
<dbReference type="GO" id="GO:0008233">
    <property type="term" value="F:peptidase activity"/>
    <property type="evidence" value="ECO:0007669"/>
    <property type="project" value="UniProtKB-KW"/>
</dbReference>
<keyword evidence="4 6" id="KW-1133">Transmembrane helix</keyword>
<comment type="subcellular location">
    <subcellularLocation>
        <location evidence="1">Membrane</location>
    </subcellularLocation>
</comment>
<evidence type="ECO:0000256" key="2">
    <source>
        <dbReference type="ARBA" id="ARBA00006971"/>
    </source>
</evidence>
<dbReference type="InterPro" id="IPR010201">
    <property type="entry name" value="HflK"/>
</dbReference>
<evidence type="ECO:0000256" key="3">
    <source>
        <dbReference type="ARBA" id="ARBA00022692"/>
    </source>
</evidence>
<keyword evidence="5 6" id="KW-0472">Membrane</keyword>
<dbReference type="InterPro" id="IPR001107">
    <property type="entry name" value="Band_7"/>
</dbReference>
<evidence type="ECO:0000256" key="1">
    <source>
        <dbReference type="ARBA" id="ARBA00004370"/>
    </source>
</evidence>
<gene>
    <name evidence="8" type="primary">hflK_7</name>
    <name evidence="8" type="ORF">SDC9_119014</name>
</gene>
<feature type="transmembrane region" description="Helical" evidence="6">
    <location>
        <begin position="12"/>
        <end position="34"/>
    </location>
</feature>
<dbReference type="PANTHER" id="PTHR43327:SF2">
    <property type="entry name" value="MODULATOR OF FTSH PROTEASE HFLK"/>
    <property type="match status" value="1"/>
</dbReference>
<dbReference type="Gene3D" id="3.30.479.30">
    <property type="entry name" value="Band 7 domain"/>
    <property type="match status" value="1"/>
</dbReference>
<evidence type="ECO:0000256" key="5">
    <source>
        <dbReference type="ARBA" id="ARBA00023136"/>
    </source>
</evidence>
<comment type="caution">
    <text evidence="8">The sequence shown here is derived from an EMBL/GenBank/DDBJ whole genome shotgun (WGS) entry which is preliminary data.</text>
</comment>
<evidence type="ECO:0000256" key="4">
    <source>
        <dbReference type="ARBA" id="ARBA00022989"/>
    </source>
</evidence>
<feature type="domain" description="Band 7" evidence="7">
    <location>
        <begin position="31"/>
        <end position="207"/>
    </location>
</feature>
<dbReference type="InterPro" id="IPR036013">
    <property type="entry name" value="Band_7/SPFH_dom_sf"/>
</dbReference>
<reference evidence="8" key="1">
    <citation type="submission" date="2019-08" db="EMBL/GenBank/DDBJ databases">
        <authorList>
            <person name="Kucharzyk K."/>
            <person name="Murdoch R.W."/>
            <person name="Higgins S."/>
            <person name="Loffler F."/>
        </authorList>
    </citation>
    <scope>NUCLEOTIDE SEQUENCE</scope>
</reference>
<keyword evidence="3 6" id="KW-0812">Transmembrane</keyword>
<comment type="similarity">
    <text evidence="2">Belongs to the band 7/mec-2 family. HflK subfamily.</text>
</comment>
<evidence type="ECO:0000256" key="6">
    <source>
        <dbReference type="SAM" id="Phobius"/>
    </source>
</evidence>
<proteinExistence type="inferred from homology"/>
<dbReference type="AlphaFoldDB" id="A0A645C4Z1"/>
<evidence type="ECO:0000259" key="7">
    <source>
        <dbReference type="SMART" id="SM00244"/>
    </source>
</evidence>
<name>A0A645C4Z1_9ZZZZ</name>
<dbReference type="NCBIfam" id="TIGR01933">
    <property type="entry name" value="hflK"/>
    <property type="match status" value="1"/>
</dbReference>
<accession>A0A645C4Z1</accession>
<dbReference type="SUPFAM" id="SSF117892">
    <property type="entry name" value="Band 7/SPFH domain"/>
    <property type="match status" value="1"/>
</dbReference>
<dbReference type="GO" id="GO:0016020">
    <property type="term" value="C:membrane"/>
    <property type="evidence" value="ECO:0007669"/>
    <property type="project" value="UniProtKB-SubCell"/>
</dbReference>
<dbReference type="CDD" id="cd03404">
    <property type="entry name" value="SPFH_HflK"/>
    <property type="match status" value="1"/>
</dbReference>
<dbReference type="PANTHER" id="PTHR43327">
    <property type="entry name" value="STOMATIN-LIKE PROTEIN 2, MITOCHONDRIAL"/>
    <property type="match status" value="1"/>
</dbReference>
<dbReference type="InterPro" id="IPR050710">
    <property type="entry name" value="Band7/mec-2_domain"/>
</dbReference>
<sequence length="314" mass="35497">MIKFSEIYKMFSYTKLLAILLIIMITFFIFSSIYTVKEGEVGVLRTFGRVTDFTKPGLHLKFPYPVQDIDVMNVSRSNLIEVGFKDAQNAKRNSQNHESQLVTGDDGIILVDLLVEWRISDPYAYLFKVKDPESILKNSILSSLQSAASKSTVDSILSDGKTILQNDIKKDIEKNISGYNLGIELLSVKILDAKPTEEIKPAFDAVFDAIEQKNILINKAEEYRNQKVPAAEGEANKMIKEAEAYKEERINKAKAETDSFNSIYKEYKISKEVTKSRMLIEALEEILPGANIYIMDTKNGTLNNIPTEEIKGEK</sequence>
<protein>
    <submittedName>
        <fullName evidence="8">Modulator of FtsH protease HflK</fullName>
    </submittedName>
</protein>
<dbReference type="EMBL" id="VSSQ01024496">
    <property type="protein sequence ID" value="MPM72041.1"/>
    <property type="molecule type" value="Genomic_DNA"/>
</dbReference>
<dbReference type="SMART" id="SM00244">
    <property type="entry name" value="PHB"/>
    <property type="match status" value="1"/>
</dbReference>
<evidence type="ECO:0000313" key="8">
    <source>
        <dbReference type="EMBL" id="MPM72041.1"/>
    </source>
</evidence>
<keyword evidence="8" id="KW-0378">Hydrolase</keyword>
<organism evidence="8">
    <name type="scientific">bioreactor metagenome</name>
    <dbReference type="NCBI Taxonomy" id="1076179"/>
    <lineage>
        <taxon>unclassified sequences</taxon>
        <taxon>metagenomes</taxon>
        <taxon>ecological metagenomes</taxon>
    </lineage>
</organism>
<dbReference type="Pfam" id="PF01145">
    <property type="entry name" value="Band_7"/>
    <property type="match status" value="1"/>
</dbReference>